<dbReference type="InterPro" id="IPR005467">
    <property type="entry name" value="His_kinase_dom"/>
</dbReference>
<dbReference type="CDD" id="cd00082">
    <property type="entry name" value="HisKA"/>
    <property type="match status" value="1"/>
</dbReference>
<keyword evidence="8" id="KW-1185">Reference proteome</keyword>
<dbReference type="PANTHER" id="PTHR43547:SF2">
    <property type="entry name" value="HYBRID SIGNAL TRANSDUCTION HISTIDINE KINASE C"/>
    <property type="match status" value="1"/>
</dbReference>
<dbReference type="SUPFAM" id="SSF52172">
    <property type="entry name" value="CheY-like"/>
    <property type="match status" value="2"/>
</dbReference>
<dbReference type="Gene3D" id="1.10.287.130">
    <property type="match status" value="1"/>
</dbReference>
<sequence length="533" mass="57790">MPPFERPRILVVNDDHASLLALTSLLDLWAEELNYTVVSARSGHEALRQVLLHDFAVILLDVNMPGMNGFETAEAIQQHPRAAEIPIIFITAYQADEVARLQAYQRGAADFIFTPVIPQIMRAKVSVFVTMAQKNEELRRQTAALGQHTQELVDINERLTREMEERHAVERASHAKDEFLAMLGHELRNPLSAISSAASLLGMPAITTEIALRARGIVQRQTRQLSAIVDDLLDLSRAMSGKVVLARRPLDLGKLVETCLATYRATGRAGMHTLTDELDPAWVDGDPARIEQVVSNLVENALKYTPPGGVIEVSVQRIGDEAVLVVKDNGIGIAADLLPQVFDIFMQVSSALDRSQGGLGIGLSLVRRMVELHGGAIAVSSEGCGRGSVFTVRLPAIAPAETVQPARPARTPGARPSLLLIDDSDDGREMMALALRAQGYEVRQAGDGIRGIEAALADPPQVALIDIGLPGMDGYEVARRLRQDPATSGIKLIALTGYGLVKDQNRALEAGFDLHLVKPVTTDRLCAIIDELS</sequence>
<evidence type="ECO:0000259" key="5">
    <source>
        <dbReference type="PROSITE" id="PS50109"/>
    </source>
</evidence>
<dbReference type="Gene3D" id="3.40.50.2300">
    <property type="match status" value="2"/>
</dbReference>
<dbReference type="InterPro" id="IPR003661">
    <property type="entry name" value="HisK_dim/P_dom"/>
</dbReference>
<dbReference type="SMART" id="SM00448">
    <property type="entry name" value="REC"/>
    <property type="match status" value="2"/>
</dbReference>
<dbReference type="EMBL" id="JBHSMZ010000004">
    <property type="protein sequence ID" value="MFC5548323.1"/>
    <property type="molecule type" value="Genomic_DNA"/>
</dbReference>
<protein>
    <recommendedName>
        <fullName evidence="2">histidine kinase</fullName>
        <ecNumber evidence="2">2.7.13.3</ecNumber>
    </recommendedName>
</protein>
<evidence type="ECO:0000256" key="1">
    <source>
        <dbReference type="ARBA" id="ARBA00000085"/>
    </source>
</evidence>
<dbReference type="Pfam" id="PF02518">
    <property type="entry name" value="HATPase_c"/>
    <property type="match status" value="1"/>
</dbReference>
<dbReference type="PRINTS" id="PR00344">
    <property type="entry name" value="BCTRLSENSOR"/>
</dbReference>
<gene>
    <name evidence="7" type="ORF">ACFPO9_07310</name>
</gene>
<evidence type="ECO:0000313" key="7">
    <source>
        <dbReference type="EMBL" id="MFC5548323.1"/>
    </source>
</evidence>
<evidence type="ECO:0000259" key="6">
    <source>
        <dbReference type="PROSITE" id="PS50110"/>
    </source>
</evidence>
<keyword evidence="3 4" id="KW-0597">Phosphoprotein</keyword>
<dbReference type="Pfam" id="PF00512">
    <property type="entry name" value="HisKA"/>
    <property type="match status" value="1"/>
</dbReference>
<dbReference type="CDD" id="cd00075">
    <property type="entry name" value="HATPase"/>
    <property type="match status" value="1"/>
</dbReference>
<dbReference type="InterPro" id="IPR004358">
    <property type="entry name" value="Sig_transdc_His_kin-like_C"/>
</dbReference>
<organism evidence="7 8">
    <name type="scientific">Massilia aerilata</name>
    <dbReference type="NCBI Taxonomy" id="453817"/>
    <lineage>
        <taxon>Bacteria</taxon>
        <taxon>Pseudomonadati</taxon>
        <taxon>Pseudomonadota</taxon>
        <taxon>Betaproteobacteria</taxon>
        <taxon>Burkholderiales</taxon>
        <taxon>Oxalobacteraceae</taxon>
        <taxon>Telluria group</taxon>
        <taxon>Massilia</taxon>
    </lineage>
</organism>
<reference evidence="8" key="1">
    <citation type="journal article" date="2019" name="Int. J. Syst. Evol. Microbiol.">
        <title>The Global Catalogue of Microorganisms (GCM) 10K type strain sequencing project: providing services to taxonomists for standard genome sequencing and annotation.</title>
        <authorList>
            <consortium name="The Broad Institute Genomics Platform"/>
            <consortium name="The Broad Institute Genome Sequencing Center for Infectious Disease"/>
            <person name="Wu L."/>
            <person name="Ma J."/>
        </authorList>
    </citation>
    <scope>NUCLEOTIDE SEQUENCE [LARGE SCALE GENOMIC DNA]</scope>
    <source>
        <strain evidence="8">CGMCC 4.5798</strain>
    </source>
</reference>
<dbReference type="CDD" id="cd17580">
    <property type="entry name" value="REC_2_DhkD-like"/>
    <property type="match status" value="1"/>
</dbReference>
<feature type="modified residue" description="4-aspartylphosphate" evidence="4">
    <location>
        <position position="61"/>
    </location>
</feature>
<proteinExistence type="predicted"/>
<accession>A0ABW0RV37</accession>
<evidence type="ECO:0000313" key="8">
    <source>
        <dbReference type="Proteomes" id="UP001596086"/>
    </source>
</evidence>
<dbReference type="Pfam" id="PF00072">
    <property type="entry name" value="Response_reg"/>
    <property type="match status" value="2"/>
</dbReference>
<dbReference type="InterPro" id="IPR036890">
    <property type="entry name" value="HATPase_C_sf"/>
</dbReference>
<dbReference type="EC" id="2.7.13.3" evidence="2"/>
<dbReference type="SMART" id="SM00388">
    <property type="entry name" value="HisKA"/>
    <property type="match status" value="1"/>
</dbReference>
<dbReference type="InterPro" id="IPR003594">
    <property type="entry name" value="HATPase_dom"/>
</dbReference>
<evidence type="ECO:0000256" key="3">
    <source>
        <dbReference type="ARBA" id="ARBA00022553"/>
    </source>
</evidence>
<dbReference type="PROSITE" id="PS50109">
    <property type="entry name" value="HIS_KIN"/>
    <property type="match status" value="1"/>
</dbReference>
<dbReference type="InterPro" id="IPR036097">
    <property type="entry name" value="HisK_dim/P_sf"/>
</dbReference>
<dbReference type="Gene3D" id="3.30.565.10">
    <property type="entry name" value="Histidine kinase-like ATPase, C-terminal domain"/>
    <property type="match status" value="1"/>
</dbReference>
<feature type="modified residue" description="4-aspartylphosphate" evidence="4">
    <location>
        <position position="466"/>
    </location>
</feature>
<feature type="domain" description="Response regulatory" evidence="6">
    <location>
        <begin position="8"/>
        <end position="129"/>
    </location>
</feature>
<feature type="domain" description="Response regulatory" evidence="6">
    <location>
        <begin position="417"/>
        <end position="533"/>
    </location>
</feature>
<dbReference type="Proteomes" id="UP001596086">
    <property type="component" value="Unassembled WGS sequence"/>
</dbReference>
<dbReference type="InterPro" id="IPR001789">
    <property type="entry name" value="Sig_transdc_resp-reg_receiver"/>
</dbReference>
<dbReference type="InterPro" id="IPR011006">
    <property type="entry name" value="CheY-like_superfamily"/>
</dbReference>
<dbReference type="SMART" id="SM00387">
    <property type="entry name" value="HATPase_c"/>
    <property type="match status" value="1"/>
</dbReference>
<dbReference type="PROSITE" id="PS50110">
    <property type="entry name" value="RESPONSE_REGULATORY"/>
    <property type="match status" value="2"/>
</dbReference>
<evidence type="ECO:0000256" key="4">
    <source>
        <dbReference type="PROSITE-ProRule" id="PRU00169"/>
    </source>
</evidence>
<name>A0ABW0RV37_9BURK</name>
<comment type="caution">
    <text evidence="7">The sequence shown here is derived from an EMBL/GenBank/DDBJ whole genome shotgun (WGS) entry which is preliminary data.</text>
</comment>
<feature type="domain" description="Histidine kinase" evidence="5">
    <location>
        <begin position="182"/>
        <end position="398"/>
    </location>
</feature>
<dbReference type="RefSeq" id="WP_379768932.1">
    <property type="nucleotide sequence ID" value="NZ_JBHSMZ010000004.1"/>
</dbReference>
<dbReference type="SUPFAM" id="SSF47384">
    <property type="entry name" value="Homodimeric domain of signal transducing histidine kinase"/>
    <property type="match status" value="1"/>
</dbReference>
<comment type="catalytic activity">
    <reaction evidence="1">
        <text>ATP + protein L-histidine = ADP + protein N-phospho-L-histidine.</text>
        <dbReference type="EC" id="2.7.13.3"/>
    </reaction>
</comment>
<dbReference type="PANTHER" id="PTHR43547">
    <property type="entry name" value="TWO-COMPONENT HISTIDINE KINASE"/>
    <property type="match status" value="1"/>
</dbReference>
<dbReference type="SUPFAM" id="SSF55874">
    <property type="entry name" value="ATPase domain of HSP90 chaperone/DNA topoisomerase II/histidine kinase"/>
    <property type="match status" value="1"/>
</dbReference>
<evidence type="ECO:0000256" key="2">
    <source>
        <dbReference type="ARBA" id="ARBA00012438"/>
    </source>
</evidence>